<evidence type="ECO:0000313" key="1">
    <source>
        <dbReference type="EMBL" id="KAF9647586.1"/>
    </source>
</evidence>
<comment type="caution">
    <text evidence="1">The sequence shown here is derived from an EMBL/GenBank/DDBJ whole genome shotgun (WGS) entry which is preliminary data.</text>
</comment>
<dbReference type="Proteomes" id="UP000886501">
    <property type="component" value="Unassembled WGS sequence"/>
</dbReference>
<reference evidence="1" key="2">
    <citation type="journal article" date="2020" name="Nat. Commun.">
        <title>Large-scale genome sequencing of mycorrhizal fungi provides insights into the early evolution of symbiotic traits.</title>
        <authorList>
            <person name="Miyauchi S."/>
            <person name="Kiss E."/>
            <person name="Kuo A."/>
            <person name="Drula E."/>
            <person name="Kohler A."/>
            <person name="Sanchez-Garcia M."/>
            <person name="Morin E."/>
            <person name="Andreopoulos B."/>
            <person name="Barry K.W."/>
            <person name="Bonito G."/>
            <person name="Buee M."/>
            <person name="Carver A."/>
            <person name="Chen C."/>
            <person name="Cichocki N."/>
            <person name="Clum A."/>
            <person name="Culley D."/>
            <person name="Crous P.W."/>
            <person name="Fauchery L."/>
            <person name="Girlanda M."/>
            <person name="Hayes R.D."/>
            <person name="Keri Z."/>
            <person name="LaButti K."/>
            <person name="Lipzen A."/>
            <person name="Lombard V."/>
            <person name="Magnuson J."/>
            <person name="Maillard F."/>
            <person name="Murat C."/>
            <person name="Nolan M."/>
            <person name="Ohm R.A."/>
            <person name="Pangilinan J."/>
            <person name="Pereira M.F."/>
            <person name="Perotto S."/>
            <person name="Peter M."/>
            <person name="Pfister S."/>
            <person name="Riley R."/>
            <person name="Sitrit Y."/>
            <person name="Stielow J.B."/>
            <person name="Szollosi G."/>
            <person name="Zifcakova L."/>
            <person name="Stursova M."/>
            <person name="Spatafora J.W."/>
            <person name="Tedersoo L."/>
            <person name="Vaario L.M."/>
            <person name="Yamada A."/>
            <person name="Yan M."/>
            <person name="Wang P."/>
            <person name="Xu J."/>
            <person name="Bruns T."/>
            <person name="Baldrian P."/>
            <person name="Vilgalys R."/>
            <person name="Dunand C."/>
            <person name="Henrissat B."/>
            <person name="Grigoriev I.V."/>
            <person name="Hibbett D."/>
            <person name="Nagy L.G."/>
            <person name="Martin F.M."/>
        </authorList>
    </citation>
    <scope>NUCLEOTIDE SEQUENCE</scope>
    <source>
        <strain evidence="1">P2</strain>
    </source>
</reference>
<dbReference type="EMBL" id="MU118030">
    <property type="protein sequence ID" value="KAF9647586.1"/>
    <property type="molecule type" value="Genomic_DNA"/>
</dbReference>
<proteinExistence type="predicted"/>
<protein>
    <submittedName>
        <fullName evidence="1">Uncharacterized protein</fullName>
    </submittedName>
</protein>
<reference evidence="1" key="1">
    <citation type="submission" date="2019-10" db="EMBL/GenBank/DDBJ databases">
        <authorList>
            <consortium name="DOE Joint Genome Institute"/>
            <person name="Kuo A."/>
            <person name="Miyauchi S."/>
            <person name="Kiss E."/>
            <person name="Drula E."/>
            <person name="Kohler A."/>
            <person name="Sanchez-Garcia M."/>
            <person name="Andreopoulos B."/>
            <person name="Barry K.W."/>
            <person name="Bonito G."/>
            <person name="Buee M."/>
            <person name="Carver A."/>
            <person name="Chen C."/>
            <person name="Cichocki N."/>
            <person name="Clum A."/>
            <person name="Culley D."/>
            <person name="Crous P.W."/>
            <person name="Fauchery L."/>
            <person name="Girlanda M."/>
            <person name="Hayes R."/>
            <person name="Keri Z."/>
            <person name="Labutti K."/>
            <person name="Lipzen A."/>
            <person name="Lombard V."/>
            <person name="Magnuson J."/>
            <person name="Maillard F."/>
            <person name="Morin E."/>
            <person name="Murat C."/>
            <person name="Nolan M."/>
            <person name="Ohm R."/>
            <person name="Pangilinan J."/>
            <person name="Pereira M."/>
            <person name="Perotto S."/>
            <person name="Peter M."/>
            <person name="Riley R."/>
            <person name="Sitrit Y."/>
            <person name="Stielow B."/>
            <person name="Szollosi G."/>
            <person name="Zifcakova L."/>
            <person name="Stursova M."/>
            <person name="Spatafora J.W."/>
            <person name="Tedersoo L."/>
            <person name="Vaario L.-M."/>
            <person name="Yamada A."/>
            <person name="Yan M."/>
            <person name="Wang P."/>
            <person name="Xu J."/>
            <person name="Bruns T."/>
            <person name="Baldrian P."/>
            <person name="Vilgalys R."/>
            <person name="Henrissat B."/>
            <person name="Grigoriev I.V."/>
            <person name="Hibbett D."/>
            <person name="Nagy L.G."/>
            <person name="Martin F.M."/>
        </authorList>
    </citation>
    <scope>NUCLEOTIDE SEQUENCE</scope>
    <source>
        <strain evidence="1">P2</strain>
    </source>
</reference>
<gene>
    <name evidence="1" type="ORF">BDM02DRAFT_3116806</name>
</gene>
<sequence>MTEDVVRRVRALGDIEILKSYFLLVWSEWDIPHRNHIGYGEMERSIREDFGGIGMDPHRKDLIKRLDYILERMDRGPGYLKQHKGWFNKNMFQHTKKRYRDLKEVLLEVDRKAMEILIKSHSTFVCALPLPCP</sequence>
<organism evidence="1 2">
    <name type="scientific">Thelephora ganbajun</name>
    <name type="common">Ganba fungus</name>
    <dbReference type="NCBI Taxonomy" id="370292"/>
    <lineage>
        <taxon>Eukaryota</taxon>
        <taxon>Fungi</taxon>
        <taxon>Dikarya</taxon>
        <taxon>Basidiomycota</taxon>
        <taxon>Agaricomycotina</taxon>
        <taxon>Agaricomycetes</taxon>
        <taxon>Thelephorales</taxon>
        <taxon>Thelephoraceae</taxon>
        <taxon>Thelephora</taxon>
    </lineage>
</organism>
<name>A0ACB6ZD84_THEGA</name>
<evidence type="ECO:0000313" key="2">
    <source>
        <dbReference type="Proteomes" id="UP000886501"/>
    </source>
</evidence>
<accession>A0ACB6ZD84</accession>
<keyword evidence="2" id="KW-1185">Reference proteome</keyword>